<sequence length="96" mass="10908">MVRIMRPETPGDHKGEEARITGECDLREFFIPLGSCRITTPPLLFSEWPRLYSDRLYRLRGAERGGSCPERRGKRTVLSAGNNPSGVEMELREGIM</sequence>
<evidence type="ECO:0000256" key="1">
    <source>
        <dbReference type="SAM" id="MobiDB-lite"/>
    </source>
</evidence>
<evidence type="ECO:0000313" key="3">
    <source>
        <dbReference type="Proteomes" id="UP001292094"/>
    </source>
</evidence>
<organism evidence="2 3">
    <name type="scientific">Petrolisthes manimaculis</name>
    <dbReference type="NCBI Taxonomy" id="1843537"/>
    <lineage>
        <taxon>Eukaryota</taxon>
        <taxon>Metazoa</taxon>
        <taxon>Ecdysozoa</taxon>
        <taxon>Arthropoda</taxon>
        <taxon>Crustacea</taxon>
        <taxon>Multicrustacea</taxon>
        <taxon>Malacostraca</taxon>
        <taxon>Eumalacostraca</taxon>
        <taxon>Eucarida</taxon>
        <taxon>Decapoda</taxon>
        <taxon>Pleocyemata</taxon>
        <taxon>Anomura</taxon>
        <taxon>Galatheoidea</taxon>
        <taxon>Porcellanidae</taxon>
        <taxon>Petrolisthes</taxon>
    </lineage>
</organism>
<dbReference type="Proteomes" id="UP001292094">
    <property type="component" value="Unassembled WGS sequence"/>
</dbReference>
<name>A0AAE1P5Y0_9EUCA</name>
<comment type="caution">
    <text evidence="2">The sequence shown here is derived from an EMBL/GenBank/DDBJ whole genome shotgun (WGS) entry which is preliminary data.</text>
</comment>
<dbReference type="EMBL" id="JAWZYT010002870">
    <property type="protein sequence ID" value="KAK4301422.1"/>
    <property type="molecule type" value="Genomic_DNA"/>
</dbReference>
<feature type="region of interest" description="Disordered" evidence="1">
    <location>
        <begin position="65"/>
        <end position="86"/>
    </location>
</feature>
<gene>
    <name evidence="2" type="ORF">Pmani_026437</name>
</gene>
<keyword evidence="3" id="KW-1185">Reference proteome</keyword>
<proteinExistence type="predicted"/>
<dbReference type="AlphaFoldDB" id="A0AAE1P5Y0"/>
<evidence type="ECO:0000313" key="2">
    <source>
        <dbReference type="EMBL" id="KAK4301422.1"/>
    </source>
</evidence>
<reference evidence="2" key="1">
    <citation type="submission" date="2023-11" db="EMBL/GenBank/DDBJ databases">
        <title>Genome assemblies of two species of porcelain crab, Petrolisthes cinctipes and Petrolisthes manimaculis (Anomura: Porcellanidae).</title>
        <authorList>
            <person name="Angst P."/>
        </authorList>
    </citation>
    <scope>NUCLEOTIDE SEQUENCE</scope>
    <source>
        <strain evidence="2">PB745_02</strain>
        <tissue evidence="2">Gill</tissue>
    </source>
</reference>
<accession>A0AAE1P5Y0</accession>
<protein>
    <submittedName>
        <fullName evidence="2">Uncharacterized protein</fullName>
    </submittedName>
</protein>